<accession>A0ACB9Y6A6</accession>
<sequence>MNLFCLIRIVLLIHLNWMCHFKKDVILCNNYVVENCIAGRKYDTRIYRLLTKYHKNNDSNIVKLNGEIPNNGVSERKDISYNEKGATTLNVQSDIFSSKKGRKQAKAMKNKSNTFETKKYSFLEKKIFKELDYMDFLKSNRTITNKVYKKITCKKYGLRLATPLILLLLLLVVLLVDLSLGLASGKSLLEVSGLWKPLESLSKETNGWLSKFIEFVKENITWLSKSAEWAGETGSKTYVIGNTFGIIMYFLPFFILGVILILWIIYYHKKVKKFEKIKFRKG</sequence>
<evidence type="ECO:0000313" key="1">
    <source>
        <dbReference type="EMBL" id="KAI4836219.1"/>
    </source>
</evidence>
<name>A0ACB9Y6A6_PLABR</name>
<protein>
    <submittedName>
        <fullName evidence="1">Uncharacterized protein</fullName>
    </submittedName>
</protein>
<evidence type="ECO:0000313" key="2">
    <source>
        <dbReference type="Proteomes" id="UP001056978"/>
    </source>
</evidence>
<organism evidence="1 2">
    <name type="scientific">Plasmodium brasilianum</name>
    <dbReference type="NCBI Taxonomy" id="5824"/>
    <lineage>
        <taxon>Eukaryota</taxon>
        <taxon>Sar</taxon>
        <taxon>Alveolata</taxon>
        <taxon>Apicomplexa</taxon>
        <taxon>Aconoidasida</taxon>
        <taxon>Haemosporida</taxon>
        <taxon>Plasmodiidae</taxon>
        <taxon>Plasmodium</taxon>
        <taxon>Plasmodium (Plasmodium)</taxon>
    </lineage>
</organism>
<dbReference type="Proteomes" id="UP001056978">
    <property type="component" value="Chromosome 12"/>
</dbReference>
<keyword evidence="2" id="KW-1185">Reference proteome</keyword>
<dbReference type="EMBL" id="CM043780">
    <property type="protein sequence ID" value="KAI4836219.1"/>
    <property type="molecule type" value="Genomic_DNA"/>
</dbReference>
<proteinExistence type="predicted"/>
<comment type="caution">
    <text evidence="1">The sequence shown here is derived from an EMBL/GenBank/DDBJ whole genome shotgun (WGS) entry which is preliminary data.</text>
</comment>
<reference evidence="1" key="1">
    <citation type="submission" date="2022-06" db="EMBL/GenBank/DDBJ databases">
        <title>The First Complete Genome of the Simian Malaria Parasite Plasmodium brasilianum.</title>
        <authorList>
            <person name="Bajic M."/>
            <person name="Ravishankar S."/>
        </authorList>
    </citation>
    <scope>NUCLEOTIDE SEQUENCE</scope>
    <source>
        <strain evidence="1">Bolivian I</strain>
    </source>
</reference>
<gene>
    <name evidence="1" type="ORF">MKS88_004007</name>
</gene>